<keyword evidence="3" id="KW-1185">Reference proteome</keyword>
<evidence type="ECO:0000313" key="2">
    <source>
        <dbReference type="EMBL" id="KAJ7371201.1"/>
    </source>
</evidence>
<dbReference type="Proteomes" id="UP001163046">
    <property type="component" value="Unassembled WGS sequence"/>
</dbReference>
<sequence>MRGCGQLGARGVIPKSSASAIIGLTVCQGLNSSLKQDDDVNQSNGIKGAQSGYGQRFEREACGEPLEDQRESQSSKTSH</sequence>
<evidence type="ECO:0000256" key="1">
    <source>
        <dbReference type="SAM" id="MobiDB-lite"/>
    </source>
</evidence>
<dbReference type="AlphaFoldDB" id="A0A9X0CQ07"/>
<organism evidence="2 3">
    <name type="scientific">Desmophyllum pertusum</name>
    <dbReference type="NCBI Taxonomy" id="174260"/>
    <lineage>
        <taxon>Eukaryota</taxon>
        <taxon>Metazoa</taxon>
        <taxon>Cnidaria</taxon>
        <taxon>Anthozoa</taxon>
        <taxon>Hexacorallia</taxon>
        <taxon>Scleractinia</taxon>
        <taxon>Caryophylliina</taxon>
        <taxon>Caryophylliidae</taxon>
        <taxon>Desmophyllum</taxon>
    </lineage>
</organism>
<reference evidence="2" key="1">
    <citation type="submission" date="2023-01" db="EMBL/GenBank/DDBJ databases">
        <title>Genome assembly of the deep-sea coral Lophelia pertusa.</title>
        <authorList>
            <person name="Herrera S."/>
            <person name="Cordes E."/>
        </authorList>
    </citation>
    <scope>NUCLEOTIDE SEQUENCE</scope>
    <source>
        <strain evidence="2">USNM1676648</strain>
        <tissue evidence="2">Polyp</tissue>
    </source>
</reference>
<accession>A0A9X0CQ07</accession>
<protein>
    <submittedName>
        <fullName evidence="2">Uncharacterized protein</fullName>
    </submittedName>
</protein>
<feature type="region of interest" description="Disordered" evidence="1">
    <location>
        <begin position="37"/>
        <end position="56"/>
    </location>
</feature>
<dbReference type="EMBL" id="MU826850">
    <property type="protein sequence ID" value="KAJ7371201.1"/>
    <property type="molecule type" value="Genomic_DNA"/>
</dbReference>
<name>A0A9X0CQ07_9CNID</name>
<gene>
    <name evidence="2" type="ORF">OS493_027315</name>
</gene>
<comment type="caution">
    <text evidence="2">The sequence shown here is derived from an EMBL/GenBank/DDBJ whole genome shotgun (WGS) entry which is preliminary data.</text>
</comment>
<proteinExistence type="predicted"/>
<evidence type="ECO:0000313" key="3">
    <source>
        <dbReference type="Proteomes" id="UP001163046"/>
    </source>
</evidence>